<evidence type="ECO:0000256" key="2">
    <source>
        <dbReference type="SAM" id="SignalP"/>
    </source>
</evidence>
<organism evidence="3 4">
    <name type="scientific">Selenomonas noxia F0398</name>
    <dbReference type="NCBI Taxonomy" id="702437"/>
    <lineage>
        <taxon>Bacteria</taxon>
        <taxon>Bacillati</taxon>
        <taxon>Bacillota</taxon>
        <taxon>Negativicutes</taxon>
        <taxon>Selenomonadales</taxon>
        <taxon>Selenomonadaceae</taxon>
        <taxon>Selenomonas</taxon>
    </lineage>
</organism>
<evidence type="ECO:0000313" key="4">
    <source>
        <dbReference type="Proteomes" id="UP000003175"/>
    </source>
</evidence>
<reference evidence="3 4" key="1">
    <citation type="submission" date="2011-08" db="EMBL/GenBank/DDBJ databases">
        <title>The Genome Sequence of Selenomonas noxia F0398.</title>
        <authorList>
            <consortium name="The Broad Institute Genome Sequencing Platform"/>
            <person name="Earl A."/>
            <person name="Ward D."/>
            <person name="Feldgarden M."/>
            <person name="Gevers D."/>
            <person name="Izard J."/>
            <person name="Ganesan A."/>
            <person name="Blanton J.M."/>
            <person name="Baranova O.V."/>
            <person name="Tanner A.C."/>
            <person name="Dewhirst F.E."/>
            <person name="Young S.K."/>
            <person name="Zeng Q."/>
            <person name="Gargeya S."/>
            <person name="Fitzgerald M."/>
            <person name="Haas B."/>
            <person name="Abouelleil A."/>
            <person name="Alvarado L."/>
            <person name="Arachchi H.M."/>
            <person name="Berlin A."/>
            <person name="Brown A."/>
            <person name="Chapman S.B."/>
            <person name="Chen Z."/>
            <person name="Dunbar C."/>
            <person name="Freedman E."/>
            <person name="Gearin G."/>
            <person name="Gellesch M."/>
            <person name="Goldberg J."/>
            <person name="Griggs A."/>
            <person name="Gujja S."/>
            <person name="Heiman D."/>
            <person name="Howarth C."/>
            <person name="Larson L."/>
            <person name="Lui A."/>
            <person name="MacDonald P.J.P."/>
            <person name="Montmayeur A."/>
            <person name="Murphy C."/>
            <person name="Neiman D."/>
            <person name="Pearson M."/>
            <person name="Priest M."/>
            <person name="Roberts A."/>
            <person name="Saif S."/>
            <person name="Shea T."/>
            <person name="Shenoy N."/>
            <person name="Sisk P."/>
            <person name="Stolte C."/>
            <person name="Sykes S."/>
            <person name="Wortman J."/>
            <person name="Nusbaum C."/>
            <person name="Birren B."/>
        </authorList>
    </citation>
    <scope>NUCLEOTIDE SEQUENCE [LARGE SCALE GENOMIC DNA]</scope>
    <source>
        <strain evidence="3 4">F0398</strain>
    </source>
</reference>
<keyword evidence="4" id="KW-1185">Reference proteome</keyword>
<feature type="region of interest" description="Disordered" evidence="1">
    <location>
        <begin position="57"/>
        <end position="101"/>
    </location>
</feature>
<sequence>MMTTKMMKRTAMAALVGVMSYGAAGAAEVSASALSVPEQRASYTSFDGRDDVQQLAWKSRRDRDRDRWERDRDRRDRERWERDRDRDHRNDRRRSGKRYSQGSINTAVIAGAVIGAIIARSI</sequence>
<protein>
    <recommendedName>
        <fullName evidence="5">Secreted protein</fullName>
    </recommendedName>
</protein>
<keyword evidence="2" id="KW-0732">Signal</keyword>
<feature type="compositionally biased region" description="Basic and acidic residues" evidence="1">
    <location>
        <begin position="59"/>
        <end position="90"/>
    </location>
</feature>
<evidence type="ECO:0008006" key="5">
    <source>
        <dbReference type="Google" id="ProtNLM"/>
    </source>
</evidence>
<evidence type="ECO:0000256" key="1">
    <source>
        <dbReference type="SAM" id="MobiDB-lite"/>
    </source>
</evidence>
<dbReference type="RefSeq" id="WP_006696509.1">
    <property type="nucleotide sequence ID" value="NZ_JH376859.1"/>
</dbReference>
<comment type="caution">
    <text evidence="3">The sequence shown here is derived from an EMBL/GenBank/DDBJ whole genome shotgun (WGS) entry which is preliminary data.</text>
</comment>
<dbReference type="EMBL" id="ADGH01000010">
    <property type="protein sequence ID" value="EHG24794.1"/>
    <property type="molecule type" value="Genomic_DNA"/>
</dbReference>
<feature type="chain" id="PRO_5046177856" description="Secreted protein" evidence="2">
    <location>
        <begin position="27"/>
        <end position="122"/>
    </location>
</feature>
<name>A0ABN0DPZ4_9FIRM</name>
<evidence type="ECO:0000313" key="3">
    <source>
        <dbReference type="EMBL" id="EHG24794.1"/>
    </source>
</evidence>
<feature type="signal peptide" evidence="2">
    <location>
        <begin position="1"/>
        <end position="26"/>
    </location>
</feature>
<gene>
    <name evidence="3" type="ORF">HMPREF9432_01244</name>
</gene>
<dbReference type="Proteomes" id="UP000003175">
    <property type="component" value="Unassembled WGS sequence"/>
</dbReference>
<accession>A0ABN0DPZ4</accession>
<proteinExistence type="predicted"/>